<feature type="domain" description="NAD-dependent epimerase/dehydratase" evidence="17">
    <location>
        <begin position="545"/>
        <end position="834"/>
    </location>
</feature>
<keyword evidence="10" id="KW-0119">Carbohydrate metabolism</keyword>
<dbReference type="Gene3D" id="3.90.25.10">
    <property type="entry name" value="UDP-galactose 4-epimerase, domain 1"/>
    <property type="match status" value="1"/>
</dbReference>
<keyword evidence="20" id="KW-1185">Reference proteome</keyword>
<proteinExistence type="inferred from homology"/>
<dbReference type="Gene3D" id="3.40.50.720">
    <property type="entry name" value="NAD(P)-binding Rossmann-like Domain"/>
    <property type="match status" value="1"/>
</dbReference>
<dbReference type="EnsemblFungi" id="MVLG_02562T0">
    <property type="protein sequence ID" value="MVLG_02562T0"/>
    <property type="gene ID" value="MVLG_02562"/>
</dbReference>
<evidence type="ECO:0000256" key="9">
    <source>
        <dbReference type="ARBA" id="ARBA00023136"/>
    </source>
</evidence>
<feature type="transmembrane region" description="Helical" evidence="16">
    <location>
        <begin position="398"/>
        <end position="417"/>
    </location>
</feature>
<keyword evidence="9 16" id="KW-0472">Membrane</keyword>
<keyword evidence="7 16" id="KW-1133">Transmembrane helix</keyword>
<keyword evidence="10" id="KW-0299">Galactose metabolism</keyword>
<evidence type="ECO:0000313" key="19">
    <source>
        <dbReference type="EnsemblFungi" id="MVLG_02562T0"/>
    </source>
</evidence>
<comment type="pathway">
    <text evidence="4">Carbohydrate metabolism; galactose metabolism.</text>
</comment>
<accession>U5H5J0</accession>
<evidence type="ECO:0000256" key="14">
    <source>
        <dbReference type="ARBA" id="ARBA00038238"/>
    </source>
</evidence>
<dbReference type="CDD" id="cd05247">
    <property type="entry name" value="UDP_G4E_1_SDR_e"/>
    <property type="match status" value="1"/>
</dbReference>
<dbReference type="AlphaFoldDB" id="U5H5J0"/>
<keyword evidence="11" id="KW-0413">Isomerase</keyword>
<reference evidence="19" key="4">
    <citation type="submission" date="2015-06" db="UniProtKB">
        <authorList>
            <consortium name="EnsemblFungi"/>
        </authorList>
    </citation>
    <scope>IDENTIFICATION</scope>
</reference>
<reference evidence="20" key="1">
    <citation type="submission" date="2010-11" db="EMBL/GenBank/DDBJ databases">
        <title>The genome sequence of Microbotryum violaceum strain p1A1 Lamole.</title>
        <authorList>
            <person name="Cuomo C."/>
            <person name="Perlin M."/>
            <person name="Young S.K."/>
            <person name="Zeng Q."/>
            <person name="Gargeya S."/>
            <person name="Alvarado L."/>
            <person name="Berlin A."/>
            <person name="Chapman S.B."/>
            <person name="Chen Z."/>
            <person name="Freedman E."/>
            <person name="Gellesch M."/>
            <person name="Goldberg J."/>
            <person name="Griggs A."/>
            <person name="Gujja S."/>
            <person name="Heilman E."/>
            <person name="Heiman D."/>
            <person name="Howarth C."/>
            <person name="Mehta T."/>
            <person name="Neiman D."/>
            <person name="Pearson M."/>
            <person name="Roberts A."/>
            <person name="Saif S."/>
            <person name="Shea T."/>
            <person name="Shenoy N."/>
            <person name="Sisk P."/>
            <person name="Stolte C."/>
            <person name="Sykes S."/>
            <person name="White J."/>
            <person name="Yandava C."/>
            <person name="Haas B."/>
            <person name="Nusbaum C."/>
            <person name="Birren B."/>
        </authorList>
    </citation>
    <scope>NUCLEOTIDE SEQUENCE [LARGE SCALE GENOMIC DNA]</scope>
    <source>
        <strain evidence="20">p1A1 Lamole</strain>
    </source>
</reference>
<dbReference type="SUPFAM" id="SSF51735">
    <property type="entry name" value="NAD(P)-binding Rossmann-fold domains"/>
    <property type="match status" value="1"/>
</dbReference>
<evidence type="ECO:0000259" key="17">
    <source>
        <dbReference type="Pfam" id="PF01370"/>
    </source>
</evidence>
<dbReference type="InterPro" id="IPR007271">
    <property type="entry name" value="Nuc_sug_transpt"/>
</dbReference>
<evidence type="ECO:0000313" key="18">
    <source>
        <dbReference type="EMBL" id="KDE07158.1"/>
    </source>
</evidence>
<evidence type="ECO:0000256" key="7">
    <source>
        <dbReference type="ARBA" id="ARBA00022989"/>
    </source>
</evidence>
<dbReference type="OrthoDB" id="9402762at2759"/>
<feature type="transmembrane region" description="Helical" evidence="16">
    <location>
        <begin position="338"/>
        <end position="359"/>
    </location>
</feature>
<evidence type="ECO:0000256" key="11">
    <source>
        <dbReference type="ARBA" id="ARBA00023235"/>
    </source>
</evidence>
<dbReference type="HOGENOM" id="CLU_315974_0_0_1"/>
<comment type="subcellular location">
    <subcellularLocation>
        <location evidence="3">Membrane</location>
        <topology evidence="3">Multi-pass membrane protein</topology>
    </subcellularLocation>
</comment>
<dbReference type="Pfam" id="PF01370">
    <property type="entry name" value="Epimerase"/>
    <property type="match status" value="1"/>
</dbReference>
<dbReference type="NCBIfam" id="TIGR00803">
    <property type="entry name" value="nst"/>
    <property type="match status" value="1"/>
</dbReference>
<dbReference type="EMBL" id="GL541662">
    <property type="protein sequence ID" value="KDE07158.1"/>
    <property type="molecule type" value="Genomic_DNA"/>
</dbReference>
<reference evidence="18" key="2">
    <citation type="submission" date="2010-11" db="EMBL/GenBank/DDBJ databases">
        <authorList>
            <consortium name="The Broad Institute Genome Sequencing Platform"/>
            <person name="Earl A."/>
            <person name="Ward D."/>
            <person name="Feldgarden M."/>
            <person name="Gevers D."/>
            <person name="Butler R."/>
            <person name="Young S.K."/>
            <person name="Zeng Q."/>
            <person name="Gargeya S."/>
            <person name="Fitzgerald M."/>
            <person name="Haas B."/>
            <person name="Abouelleil A."/>
            <person name="Alvarado L."/>
            <person name="Arachchi H.M."/>
            <person name="Berlin A."/>
            <person name="Brown A."/>
            <person name="Chapman S.B."/>
            <person name="Chen Z."/>
            <person name="Dunbar C."/>
            <person name="Freedman E."/>
            <person name="Gearin G."/>
            <person name="Gellesch M."/>
            <person name="Goldberg J."/>
            <person name="Griggs A."/>
            <person name="Gujja S."/>
            <person name="Heilman E."/>
            <person name="Heiman D."/>
            <person name="Howarth C."/>
            <person name="Larson L."/>
            <person name="Lui A."/>
            <person name="MacDonald P.J.P."/>
            <person name="Mehta T."/>
            <person name="Montmayeur A."/>
            <person name="Murphy C."/>
            <person name="Neiman D."/>
            <person name="Pearson M."/>
            <person name="Priest M."/>
            <person name="Roberts A."/>
            <person name="Saif S."/>
            <person name="Shea T."/>
            <person name="Shenoy N."/>
            <person name="Sisk P."/>
            <person name="Stolte C."/>
            <person name="Sykes S."/>
            <person name="White J."/>
            <person name="Yandava C."/>
            <person name="Wortman J."/>
            <person name="Nusbaum C."/>
            <person name="Birren B."/>
        </authorList>
    </citation>
    <scope>NUCLEOTIDE SEQUENCE</scope>
    <source>
        <strain evidence="18">P1A1 Lamole</strain>
    </source>
</reference>
<dbReference type="GO" id="GO:0003978">
    <property type="term" value="F:UDP-glucose 4-epimerase activity"/>
    <property type="evidence" value="ECO:0007669"/>
    <property type="project" value="UniProtKB-EC"/>
</dbReference>
<feature type="region of interest" description="Disordered" evidence="15">
    <location>
        <begin position="62"/>
        <end position="87"/>
    </location>
</feature>
<dbReference type="Pfam" id="PF04142">
    <property type="entry name" value="Nuc_sug_transp"/>
    <property type="match status" value="1"/>
</dbReference>
<feature type="region of interest" description="Disordered" evidence="15">
    <location>
        <begin position="497"/>
        <end position="532"/>
    </location>
</feature>
<feature type="transmembrane region" description="Helical" evidence="16">
    <location>
        <begin position="289"/>
        <end position="310"/>
    </location>
</feature>
<dbReference type="PANTHER" id="PTHR43725:SF47">
    <property type="entry name" value="UDP-GLUCOSE 4-EPIMERASE"/>
    <property type="match status" value="1"/>
</dbReference>
<reference evidence="18 20" key="3">
    <citation type="journal article" date="2015" name="BMC Genomics">
        <title>Sex and parasites: genomic and transcriptomic analysis of Microbotryum lychnidis-dioicae, the biotrophic and plant-castrating anther smut fungus.</title>
        <authorList>
            <person name="Perlin M.H."/>
            <person name="Amselem J."/>
            <person name="Fontanillas E."/>
            <person name="Toh S.S."/>
            <person name="Chen Z."/>
            <person name="Goldberg J."/>
            <person name="Duplessis S."/>
            <person name="Henrissat B."/>
            <person name="Young S."/>
            <person name="Zeng Q."/>
            <person name="Aguileta G."/>
            <person name="Petit E."/>
            <person name="Badouin H."/>
            <person name="Andrews J."/>
            <person name="Razeeq D."/>
            <person name="Gabaldon T."/>
            <person name="Quesneville H."/>
            <person name="Giraud T."/>
            <person name="Hood M.E."/>
            <person name="Schultz D.J."/>
            <person name="Cuomo C.A."/>
        </authorList>
    </citation>
    <scope>NUCLEOTIDE SEQUENCE [LARGE SCALE GENOMIC DNA]</scope>
    <source>
        <strain evidence="18">P1A1 Lamole</strain>
        <strain evidence="20">p1A1 Lamole</strain>
    </source>
</reference>
<dbReference type="Proteomes" id="UP000017200">
    <property type="component" value="Unassembled WGS sequence"/>
</dbReference>
<name>U5H5J0_USTV1</name>
<feature type="transmembrane region" description="Helical" evidence="16">
    <location>
        <begin position="424"/>
        <end position="445"/>
    </location>
</feature>
<comment type="similarity">
    <text evidence="13">In the N-terminal section; belongs to the NAD(P)-dependent epimerase/dehydratase family.</text>
</comment>
<evidence type="ECO:0000256" key="13">
    <source>
        <dbReference type="ARBA" id="ARBA00037955"/>
    </source>
</evidence>
<comment type="catalytic activity">
    <reaction evidence="1">
        <text>UDP-alpha-D-glucose = UDP-alpha-D-galactose</text>
        <dbReference type="Rhea" id="RHEA:22168"/>
        <dbReference type="ChEBI" id="CHEBI:58885"/>
        <dbReference type="ChEBI" id="CHEBI:66914"/>
        <dbReference type="EC" id="5.1.3.2"/>
    </reaction>
</comment>
<feature type="transmembrane region" description="Helical" evidence="16">
    <location>
        <begin position="221"/>
        <end position="238"/>
    </location>
</feature>
<dbReference type="GO" id="GO:0005829">
    <property type="term" value="C:cytosol"/>
    <property type="evidence" value="ECO:0007669"/>
    <property type="project" value="TreeGrafter"/>
</dbReference>
<feature type="transmembrane region" description="Helical" evidence="16">
    <location>
        <begin position="250"/>
        <end position="269"/>
    </location>
</feature>
<evidence type="ECO:0000256" key="6">
    <source>
        <dbReference type="ARBA" id="ARBA00022692"/>
    </source>
</evidence>
<evidence type="ECO:0000256" key="12">
    <source>
        <dbReference type="ARBA" id="ARBA00037676"/>
    </source>
</evidence>
<evidence type="ECO:0000256" key="2">
    <source>
        <dbReference type="ARBA" id="ARBA00001911"/>
    </source>
</evidence>
<comment type="similarity">
    <text evidence="14">In the C-terminal section; belongs to the aldose epimerase family.</text>
</comment>
<comment type="cofactor">
    <cofactor evidence="2">
        <name>NAD(+)</name>
        <dbReference type="ChEBI" id="CHEBI:57540"/>
    </cofactor>
</comment>
<evidence type="ECO:0000256" key="16">
    <source>
        <dbReference type="SAM" id="Phobius"/>
    </source>
</evidence>
<dbReference type="InParanoid" id="U5H5J0"/>
<evidence type="ECO:0000256" key="5">
    <source>
        <dbReference type="ARBA" id="ARBA00005028"/>
    </source>
</evidence>
<feature type="transmembrane region" description="Helical" evidence="16">
    <location>
        <begin position="189"/>
        <end position="209"/>
    </location>
</feature>
<evidence type="ECO:0000256" key="1">
    <source>
        <dbReference type="ARBA" id="ARBA00000083"/>
    </source>
</evidence>
<evidence type="ECO:0000256" key="10">
    <source>
        <dbReference type="ARBA" id="ARBA00023144"/>
    </source>
</evidence>
<dbReference type="InterPro" id="IPR036291">
    <property type="entry name" value="NAD(P)-bd_dom_sf"/>
</dbReference>
<organism evidence="18">
    <name type="scientific">Microbotryum lychnidis-dioicae (strain p1A1 Lamole / MvSl-1064)</name>
    <name type="common">Anther smut fungus</name>
    <dbReference type="NCBI Taxonomy" id="683840"/>
    <lineage>
        <taxon>Eukaryota</taxon>
        <taxon>Fungi</taxon>
        <taxon>Dikarya</taxon>
        <taxon>Basidiomycota</taxon>
        <taxon>Pucciniomycotina</taxon>
        <taxon>Microbotryomycetes</taxon>
        <taxon>Microbotryales</taxon>
        <taxon>Microbotryaceae</taxon>
        <taxon>Microbotryum</taxon>
    </lineage>
</organism>
<dbReference type="GO" id="GO:0000139">
    <property type="term" value="C:Golgi membrane"/>
    <property type="evidence" value="ECO:0007669"/>
    <property type="project" value="InterPro"/>
</dbReference>
<dbReference type="STRING" id="683840.U5H5J0"/>
<protein>
    <recommendedName>
        <fullName evidence="17">NAD-dependent epimerase/dehydratase domain-containing protein</fullName>
    </recommendedName>
</protein>
<dbReference type="NCBIfam" id="TIGR01179">
    <property type="entry name" value="galE"/>
    <property type="match status" value="1"/>
</dbReference>
<evidence type="ECO:0000256" key="4">
    <source>
        <dbReference type="ARBA" id="ARBA00004947"/>
    </source>
</evidence>
<gene>
    <name evidence="18" type="ORF">MVLG_02562</name>
</gene>
<keyword evidence="6 16" id="KW-0812">Transmembrane</keyword>
<evidence type="ECO:0000313" key="20">
    <source>
        <dbReference type="Proteomes" id="UP000017200"/>
    </source>
</evidence>
<keyword evidence="8" id="KW-0520">NAD</keyword>
<feature type="transmembrane region" description="Helical" evidence="16">
    <location>
        <begin position="15"/>
        <end position="36"/>
    </location>
</feature>
<evidence type="ECO:0000256" key="15">
    <source>
        <dbReference type="SAM" id="MobiDB-lite"/>
    </source>
</evidence>
<dbReference type="InterPro" id="IPR005886">
    <property type="entry name" value="UDP_G4E"/>
</dbReference>
<dbReference type="InterPro" id="IPR001509">
    <property type="entry name" value="Epimerase_deHydtase"/>
</dbReference>
<sequence>MLHVSRSMPGARYHASSAIALTEFFKIIVALALVAWSGELRPTVSERQRLYWQQDERRALAEASEPAWLGEEKGQSGGDEPEKEDDQKHYDWLSMAETTSSSSSVGKRGSPTSLRIDPCLAQQLEATAPKLALIPATPAPEPSPTKIPDANGLYPTRQAFELRTRGSHMSDVLDVEWWRALQETVWSEGWWNLAFVAALYMVQGNLQYVASGNLSVPLFQLAYQLKIPATAMCSVILLKRVLTQQQWASLFVLTFGVGIVQIYSASASTDASTQATPLAPAHESGPPNQFIGLFAVMAACISSGFASCFFEQILKTPSTPHSSPNPNTTPTTFIRPSIWVRNIQLSFFGLVAGVPVLMWELSNCAGDANSAVAAGGWWRASAWQPFAAASTFFDGFNAITWIVVFLQVTGGLLGALVMKHADNLLKCFSTSMSILLSVVASVFLFNFQDGEKWRGNVVVSHPPSPTSALANFESFTDDVEALTSSYRPFDSITPLNPDSLRRIPLSTPPRTPSPSGLADLPGNPSDRLSTSCPSEVNVESAYPLVLVTGGCGFIGSHTVLEILQEGKYGVVVLDNLANSSTEVLQRVRILAAKYHADRSLAVERHPPLYFHPCDIQDRHALSEVFQLYAKTSTTSRIVSAIHFAALKSVSGSLSGPINYYQVNVGGTLNLVQALAEWNAKRLVFSSSCVVYGSNCDGEGITEDQCDVVAGSSKGITNPYGRTKRMCEEILADLCVSDSDWVTMALRYTNPSGAHPSGYIGEDPTNAANLMPIVTQVLQGKRSHVMIYGADYDTPDGTGVRDFIHVVDLAKAHLAALRAVVEGQPIARHSTYNLGTNKGTSVLRVIEMLSLIAQRSIEIVVSPRRPGDLGCVVCSAEKAERELGWKAEHDIIAMCRDLVNWQFHNPNGYASPTKTQLQSFVARSS</sequence>
<dbReference type="PANTHER" id="PTHR43725">
    <property type="entry name" value="UDP-GLUCOSE 4-EPIMERASE"/>
    <property type="match status" value="1"/>
</dbReference>
<comment type="function">
    <text evidence="12">Mutarotase converts alpha-aldose to the beta-anomer. It is active on D-glucose, L-arabinose, D-xylose, D-galactose, maltose and lactose.</text>
</comment>
<dbReference type="GO" id="GO:0015165">
    <property type="term" value="F:pyrimidine nucleotide-sugar transmembrane transporter activity"/>
    <property type="evidence" value="ECO:0007669"/>
    <property type="project" value="InterPro"/>
</dbReference>
<dbReference type="GO" id="GO:0006012">
    <property type="term" value="P:galactose metabolic process"/>
    <property type="evidence" value="ECO:0007669"/>
    <property type="project" value="UniProtKB-KW"/>
</dbReference>
<evidence type="ECO:0000256" key="3">
    <source>
        <dbReference type="ARBA" id="ARBA00004141"/>
    </source>
</evidence>
<evidence type="ECO:0000256" key="8">
    <source>
        <dbReference type="ARBA" id="ARBA00023027"/>
    </source>
</evidence>
<dbReference type="EMBL" id="AEIJ01000244">
    <property type="status" value="NOT_ANNOTATED_CDS"/>
    <property type="molecule type" value="Genomic_DNA"/>
</dbReference>
<comment type="pathway">
    <text evidence="5">Carbohydrate metabolism; hexose metabolism.</text>
</comment>